<keyword evidence="8" id="KW-1185">Reference proteome</keyword>
<reference evidence="7 8" key="1">
    <citation type="journal article" date="2018" name="MBio">
        <title>Comparative Genomics Reveals the Core Gene Toolbox for the Fungus-Insect Symbiosis.</title>
        <authorList>
            <person name="Wang Y."/>
            <person name="Stata M."/>
            <person name="Wang W."/>
            <person name="Stajich J.E."/>
            <person name="White M.M."/>
            <person name="Moncalvo J.M."/>
        </authorList>
    </citation>
    <scope>NUCLEOTIDE SEQUENCE [LARGE SCALE GENOMIC DNA]</scope>
    <source>
        <strain evidence="7 8">AUS-126-30</strain>
    </source>
</reference>
<accession>A0A2U1J172</accession>
<evidence type="ECO:0008006" key="9">
    <source>
        <dbReference type="Google" id="ProtNLM"/>
    </source>
</evidence>
<dbReference type="EMBL" id="MBFU01000586">
    <property type="protein sequence ID" value="PVZ98113.1"/>
    <property type="molecule type" value="Genomic_DNA"/>
</dbReference>
<dbReference type="Gene3D" id="1.20.58.190">
    <property type="entry name" value="Translin, domain 1"/>
    <property type="match status" value="1"/>
</dbReference>
<evidence type="ECO:0000313" key="8">
    <source>
        <dbReference type="Proteomes" id="UP000245591"/>
    </source>
</evidence>
<name>A0A2U1J172_SMIAN</name>
<dbReference type="CDD" id="cd14820">
    <property type="entry name" value="TRAX"/>
    <property type="match status" value="1"/>
</dbReference>
<gene>
    <name evidence="7" type="ORF">BB558_005264</name>
    <name evidence="6" type="ORF">BB558_005858</name>
</gene>
<sequence length="230" mass="26242">MIVDTSPPPKKQKGSESSDLVDIFTSARKCLDTHYDNTEKVIRHSRDITRLSKKAIFALHRFPVQLPQDYNLDAINKELSHISSLILTVFSEYLQGPFLFRYYRHICPAIQEFIEAAAFKSFLVDKNLLSNNDLVATYFADSPVFIDDYSYILGLSDLAGEVNRYAIKAATENNLSEVQRALDFLKALENGFFHISDFPQPEKLAVKLHTLRESILKTEHALFTLSITHL</sequence>
<keyword evidence="4" id="KW-0963">Cytoplasm</keyword>
<dbReference type="GO" id="GO:0005737">
    <property type="term" value="C:cytoplasm"/>
    <property type="evidence" value="ECO:0007669"/>
    <property type="project" value="UniProtKB-SubCell"/>
</dbReference>
<dbReference type="Gene3D" id="1.20.58.200">
    <property type="entry name" value="Translin, domain 2"/>
    <property type="match status" value="1"/>
</dbReference>
<evidence type="ECO:0000256" key="2">
    <source>
        <dbReference type="ARBA" id="ARBA00004496"/>
    </source>
</evidence>
<comment type="similarity">
    <text evidence="3">Belongs to the translin family.</text>
</comment>
<proteinExistence type="inferred from homology"/>
<comment type="caution">
    <text evidence="7">The sequence shown here is derived from an EMBL/GenBank/DDBJ whole genome shotgun (WGS) entry which is preliminary data.</text>
</comment>
<dbReference type="GO" id="GO:0005634">
    <property type="term" value="C:nucleus"/>
    <property type="evidence" value="ECO:0007669"/>
    <property type="project" value="UniProtKB-SubCell"/>
</dbReference>
<dbReference type="Pfam" id="PF01997">
    <property type="entry name" value="Translin"/>
    <property type="match status" value="1"/>
</dbReference>
<organism evidence="7 8">
    <name type="scientific">Smittium angustum</name>
    <dbReference type="NCBI Taxonomy" id="133377"/>
    <lineage>
        <taxon>Eukaryota</taxon>
        <taxon>Fungi</taxon>
        <taxon>Fungi incertae sedis</taxon>
        <taxon>Zoopagomycota</taxon>
        <taxon>Kickxellomycotina</taxon>
        <taxon>Harpellomycetes</taxon>
        <taxon>Harpellales</taxon>
        <taxon>Legeriomycetaceae</taxon>
        <taxon>Smittium</taxon>
    </lineage>
</organism>
<evidence type="ECO:0000313" key="6">
    <source>
        <dbReference type="EMBL" id="PVZ98113.1"/>
    </source>
</evidence>
<dbReference type="AlphaFoldDB" id="A0A2U1J172"/>
<evidence type="ECO:0000313" key="7">
    <source>
        <dbReference type="EMBL" id="PVZ98722.1"/>
    </source>
</evidence>
<comment type="subcellular location">
    <subcellularLocation>
        <location evidence="2">Cytoplasm</location>
    </subcellularLocation>
    <subcellularLocation>
        <location evidence="1">Nucleus</location>
    </subcellularLocation>
</comment>
<evidence type="ECO:0000256" key="3">
    <source>
        <dbReference type="ARBA" id="ARBA00005902"/>
    </source>
</evidence>
<keyword evidence="5" id="KW-0539">Nucleus</keyword>
<dbReference type="InterPro" id="IPR016069">
    <property type="entry name" value="Translin_C"/>
</dbReference>
<dbReference type="SUPFAM" id="SSF74784">
    <property type="entry name" value="Translin"/>
    <property type="match status" value="1"/>
</dbReference>
<dbReference type="InterPro" id="IPR016068">
    <property type="entry name" value="Translin_N"/>
</dbReference>
<dbReference type="Proteomes" id="UP000245591">
    <property type="component" value="Unassembled WGS sequence"/>
</dbReference>
<evidence type="ECO:0000256" key="4">
    <source>
        <dbReference type="ARBA" id="ARBA00022490"/>
    </source>
</evidence>
<evidence type="ECO:0000256" key="1">
    <source>
        <dbReference type="ARBA" id="ARBA00004123"/>
    </source>
</evidence>
<dbReference type="InterPro" id="IPR002848">
    <property type="entry name" value="Translin_fam"/>
</dbReference>
<evidence type="ECO:0000256" key="5">
    <source>
        <dbReference type="ARBA" id="ARBA00023242"/>
    </source>
</evidence>
<dbReference type="EMBL" id="MBFU01000516">
    <property type="protein sequence ID" value="PVZ98722.1"/>
    <property type="molecule type" value="Genomic_DNA"/>
</dbReference>
<dbReference type="InterPro" id="IPR036081">
    <property type="entry name" value="Translin_sf"/>
</dbReference>
<dbReference type="PANTHER" id="PTHR10741">
    <property type="entry name" value="TRANSLIN AND TRANSLIN ASSOCIATED PROTEIN X"/>
    <property type="match status" value="1"/>
</dbReference>
<dbReference type="GO" id="GO:0043565">
    <property type="term" value="F:sequence-specific DNA binding"/>
    <property type="evidence" value="ECO:0007669"/>
    <property type="project" value="InterPro"/>
</dbReference>
<protein>
    <recommendedName>
        <fullName evidence="9">Translin</fullName>
    </recommendedName>
</protein>